<dbReference type="PANTHER" id="PTHR45920:SF4">
    <property type="entry name" value="FORMIN HOMOLOGY 2 DOMAIN CONTAINING, ISOFORM I"/>
    <property type="match status" value="1"/>
</dbReference>
<protein>
    <recommendedName>
        <fullName evidence="1">FH2 domain-containing protein</fullName>
    </recommendedName>
</protein>
<proteinExistence type="predicted"/>
<reference evidence="2 3" key="1">
    <citation type="journal article" date="2018" name="Nat. Ecol. Evol.">
        <title>Shark genomes provide insights into elasmobranch evolution and the origin of vertebrates.</title>
        <authorList>
            <person name="Hara Y"/>
            <person name="Yamaguchi K"/>
            <person name="Onimaru K"/>
            <person name="Kadota M"/>
            <person name="Koyanagi M"/>
            <person name="Keeley SD"/>
            <person name="Tatsumi K"/>
            <person name="Tanaka K"/>
            <person name="Motone F"/>
            <person name="Kageyama Y"/>
            <person name="Nozu R"/>
            <person name="Adachi N"/>
            <person name="Nishimura O"/>
            <person name="Nakagawa R"/>
            <person name="Tanegashima C"/>
            <person name="Kiyatake I"/>
            <person name="Matsumoto R"/>
            <person name="Murakumo K"/>
            <person name="Nishida K"/>
            <person name="Terakita A"/>
            <person name="Kuratani S"/>
            <person name="Sato K"/>
            <person name="Hyodo S Kuraku.S."/>
        </authorList>
    </citation>
    <scope>NUCLEOTIDE SEQUENCE [LARGE SCALE GENOMIC DNA]</scope>
</reference>
<gene>
    <name evidence="2" type="ORF">chiPu_0032534</name>
</gene>
<dbReference type="Gene3D" id="1.20.58.2220">
    <property type="entry name" value="Formin, FH2 domain"/>
    <property type="match status" value="1"/>
</dbReference>
<dbReference type="InterPro" id="IPR015425">
    <property type="entry name" value="FH2_Formin"/>
</dbReference>
<feature type="domain" description="FH2" evidence="1">
    <location>
        <begin position="1"/>
        <end position="57"/>
    </location>
</feature>
<dbReference type="InterPro" id="IPR042201">
    <property type="entry name" value="FH2_Formin_sf"/>
</dbReference>
<name>A0A401TZM0_CHIPU</name>
<dbReference type="STRING" id="137246.A0A401TZM0"/>
<evidence type="ECO:0000259" key="1">
    <source>
        <dbReference type="PROSITE" id="PS51444"/>
    </source>
</evidence>
<dbReference type="EMBL" id="BEZZ01239150">
    <property type="protein sequence ID" value="GCC48066.1"/>
    <property type="molecule type" value="Genomic_DNA"/>
</dbReference>
<organism evidence="2 3">
    <name type="scientific">Chiloscyllium punctatum</name>
    <name type="common">Brownbanded bambooshark</name>
    <name type="synonym">Hemiscyllium punctatum</name>
    <dbReference type="NCBI Taxonomy" id="137246"/>
    <lineage>
        <taxon>Eukaryota</taxon>
        <taxon>Metazoa</taxon>
        <taxon>Chordata</taxon>
        <taxon>Craniata</taxon>
        <taxon>Vertebrata</taxon>
        <taxon>Chondrichthyes</taxon>
        <taxon>Elasmobranchii</taxon>
        <taxon>Galeomorphii</taxon>
        <taxon>Galeoidea</taxon>
        <taxon>Orectolobiformes</taxon>
        <taxon>Hemiscylliidae</taxon>
        <taxon>Chiloscyllium</taxon>
    </lineage>
</organism>
<feature type="non-terminal residue" evidence="2">
    <location>
        <position position="57"/>
    </location>
</feature>
<evidence type="ECO:0000313" key="3">
    <source>
        <dbReference type="Proteomes" id="UP000287033"/>
    </source>
</evidence>
<dbReference type="GO" id="GO:0051015">
    <property type="term" value="F:actin filament binding"/>
    <property type="evidence" value="ECO:0007669"/>
    <property type="project" value="TreeGrafter"/>
</dbReference>
<dbReference type="GO" id="GO:0005737">
    <property type="term" value="C:cytoplasm"/>
    <property type="evidence" value="ECO:0007669"/>
    <property type="project" value="TreeGrafter"/>
</dbReference>
<dbReference type="PROSITE" id="PS51444">
    <property type="entry name" value="FH2"/>
    <property type="match status" value="1"/>
</dbReference>
<dbReference type="GO" id="GO:0030866">
    <property type="term" value="P:cortical actin cytoskeleton organization"/>
    <property type="evidence" value="ECO:0007669"/>
    <property type="project" value="TreeGrafter"/>
</dbReference>
<dbReference type="Pfam" id="PF02181">
    <property type="entry name" value="FH2"/>
    <property type="match status" value="1"/>
</dbReference>
<dbReference type="OrthoDB" id="9806920at2759"/>
<dbReference type="PANTHER" id="PTHR45920">
    <property type="entry name" value="FORMIN HOMOLOGY 2 DOMAIN CONTAINING, ISOFORM I"/>
    <property type="match status" value="1"/>
</dbReference>
<dbReference type="GO" id="GO:0005856">
    <property type="term" value="C:cytoskeleton"/>
    <property type="evidence" value="ECO:0007669"/>
    <property type="project" value="TreeGrafter"/>
</dbReference>
<keyword evidence="3" id="KW-1185">Reference proteome</keyword>
<dbReference type="Proteomes" id="UP000287033">
    <property type="component" value="Unassembled WGS sequence"/>
</dbReference>
<dbReference type="SUPFAM" id="SSF101447">
    <property type="entry name" value="Formin homology 2 domain (FH2 domain)"/>
    <property type="match status" value="1"/>
</dbReference>
<dbReference type="AlphaFoldDB" id="A0A401TZM0"/>
<sequence>MVPTDEELVKIREAQQANTGLRLGSAEQFLLTLASVCELQARLHLWAFISEYEAREK</sequence>
<evidence type="ECO:0000313" key="2">
    <source>
        <dbReference type="EMBL" id="GCC48066.1"/>
    </source>
</evidence>
<comment type="caution">
    <text evidence="2">The sequence shown here is derived from an EMBL/GenBank/DDBJ whole genome shotgun (WGS) entry which is preliminary data.</text>
</comment>
<accession>A0A401TZM0</accession>